<evidence type="ECO:0000259" key="2">
    <source>
        <dbReference type="Pfam" id="PF08906"/>
    </source>
</evidence>
<sequence>MPTFTHFMAHAPIDEQTVARFAPTVPAEVVSAWREHGSGYVSDGYFRFVDPGHAAQMLEGTMNLPVGSTVLFTTALGDLVVHLGGRYLVVKFRWGVIDVTPVGTGFPDLLRLMEDPAARDLSFEWSPYLEAGQRTGVPSMDEVLGFVPMLAMGGAPVAANLQRMGLWEHLAIIAQMAGVPTVRGDLRTPETDRPVPAPVPVERSQLSPTLEPLAARGESLFRQLATKTGQGMTDPLTFVPVDDGVAVVRAVRGGGTIFVGPDQTVLYSGSSLSFDDGVRAFRSGMRTAPEKF</sequence>
<comment type="caution">
    <text evidence="3">The sequence shown here is derived from an EMBL/GenBank/DDBJ whole genome shotgun (WGS) entry which is preliminary data.</text>
</comment>
<dbReference type="InterPro" id="IPR014983">
    <property type="entry name" value="GAD-rel"/>
</dbReference>
<dbReference type="InterPro" id="IPR015002">
    <property type="entry name" value="T6SS_Tdi1_C"/>
</dbReference>
<dbReference type="Proteomes" id="UP000561011">
    <property type="component" value="Unassembled WGS sequence"/>
</dbReference>
<dbReference type="EMBL" id="JACBYE010000015">
    <property type="protein sequence ID" value="NYS93476.1"/>
    <property type="molecule type" value="Genomic_DNA"/>
</dbReference>
<dbReference type="Pfam" id="PF08906">
    <property type="entry name" value="T6SS_Tdi1_C"/>
    <property type="match status" value="1"/>
</dbReference>
<proteinExistence type="predicted"/>
<protein>
    <submittedName>
        <fullName evidence="3">DUF1851 domain-containing protein</fullName>
    </submittedName>
</protein>
<evidence type="ECO:0000259" key="1">
    <source>
        <dbReference type="Pfam" id="PF08887"/>
    </source>
</evidence>
<evidence type="ECO:0000313" key="4">
    <source>
        <dbReference type="Proteomes" id="UP000561011"/>
    </source>
</evidence>
<dbReference type="Pfam" id="PF08887">
    <property type="entry name" value="GAD-like"/>
    <property type="match status" value="1"/>
</dbReference>
<accession>A0A853ES77</accession>
<feature type="domain" description="GAD-related" evidence="1">
    <location>
        <begin position="7"/>
        <end position="82"/>
    </location>
</feature>
<evidence type="ECO:0000313" key="3">
    <source>
        <dbReference type="EMBL" id="NYS93476.1"/>
    </source>
</evidence>
<dbReference type="RefSeq" id="WP_179913127.1">
    <property type="nucleotide sequence ID" value="NZ_JACBYE010000015.1"/>
</dbReference>
<organism evidence="3 4">
    <name type="scientific">Sanguibacter inulinus</name>
    <dbReference type="NCBI Taxonomy" id="60922"/>
    <lineage>
        <taxon>Bacteria</taxon>
        <taxon>Bacillati</taxon>
        <taxon>Actinomycetota</taxon>
        <taxon>Actinomycetes</taxon>
        <taxon>Micrococcales</taxon>
        <taxon>Sanguibacteraceae</taxon>
        <taxon>Sanguibacter</taxon>
    </lineage>
</organism>
<dbReference type="AlphaFoldDB" id="A0A853ES77"/>
<name>A0A853ES77_9MICO</name>
<reference evidence="3 4" key="1">
    <citation type="submission" date="2020-07" db="EMBL/GenBank/DDBJ databases">
        <title>MOT database genomes.</title>
        <authorList>
            <person name="Joseph S."/>
            <person name="Aduse-Opoku J."/>
            <person name="Hashim A."/>
            <person name="Wade W."/>
            <person name="Curtis M."/>
        </authorList>
    </citation>
    <scope>NUCLEOTIDE SEQUENCE [LARGE SCALE GENOMIC DNA]</scope>
    <source>
        <strain evidence="3 4">DSM 100099</strain>
    </source>
</reference>
<gene>
    <name evidence="3" type="ORF">HZZ10_08050</name>
</gene>
<feature type="domain" description="T6SS immunity protein Tdi1 C-terminal" evidence="2">
    <location>
        <begin position="109"/>
        <end position="176"/>
    </location>
</feature>
<keyword evidence="4" id="KW-1185">Reference proteome</keyword>